<feature type="domain" description="PD-(D/E)XK endonuclease-like" evidence="1">
    <location>
        <begin position="7"/>
        <end position="300"/>
    </location>
</feature>
<dbReference type="STRING" id="1330330.IX53_09475"/>
<sequence length="303" mass="36109">MDYPEKSWSLSKQRLFEECKRKYYYKTFLSWKGWQSGATKLERKAYLLSKLQNIYALSGQAIHEQIQKAIVERNFSMERAFKEVRAKLREAWIDSVDHIVDWERWPKEYTILSELYYGRKDWLRGKSQEVLKRIKTSLINFESSHSYRKVLKDRVEVIEVDESFPSFFYNGVKVYSIIDFLYRDKKAGNITIVDWKTGNKNEAKDHQQLGLYVIYVLEKYPGIELTQIKCVNEYLLSGERAEYTFSESQIEGLREYISRSIRELEEYLEDPAINKPKDISAFPVNRNKNCNYCEFKEICKDDG</sequence>
<proteinExistence type="predicted"/>
<dbReference type="OrthoDB" id="9768303at2"/>
<dbReference type="InterPro" id="IPR038726">
    <property type="entry name" value="PDDEXK_AddAB-type"/>
</dbReference>
<evidence type="ECO:0000313" key="2">
    <source>
        <dbReference type="EMBL" id="AKI98017.1"/>
    </source>
</evidence>
<dbReference type="Pfam" id="PF12705">
    <property type="entry name" value="PDDEXK_1"/>
    <property type="match status" value="1"/>
</dbReference>
<gene>
    <name evidence="2" type="ORF">IX53_09475</name>
</gene>
<protein>
    <recommendedName>
        <fullName evidence="1">PD-(D/E)XK endonuclease-like domain-containing protein</fullName>
    </recommendedName>
</protein>
<organism evidence="2 3">
    <name type="scientific">Kosmotoga pacifica</name>
    <dbReference type="NCBI Taxonomy" id="1330330"/>
    <lineage>
        <taxon>Bacteria</taxon>
        <taxon>Thermotogati</taxon>
        <taxon>Thermotogota</taxon>
        <taxon>Thermotogae</taxon>
        <taxon>Kosmotogales</taxon>
        <taxon>Kosmotogaceae</taxon>
        <taxon>Kosmotoga</taxon>
    </lineage>
</organism>
<dbReference type="Gene3D" id="3.90.320.10">
    <property type="match status" value="1"/>
</dbReference>
<keyword evidence="3" id="KW-1185">Reference proteome</keyword>
<reference evidence="2 3" key="1">
    <citation type="submission" date="2015-04" db="EMBL/GenBank/DDBJ databases">
        <title>Complete Genome Sequence of Kosmotoga pacifica SLHLJ1.</title>
        <authorList>
            <person name="Jiang L.J."/>
            <person name="Shao Z.Z."/>
            <person name="Jebbar M."/>
        </authorList>
    </citation>
    <scope>NUCLEOTIDE SEQUENCE [LARGE SCALE GENOMIC DNA]</scope>
    <source>
        <strain evidence="2 3">SLHLJ1</strain>
    </source>
</reference>
<dbReference type="PATRIC" id="fig|1330330.3.peg.1930"/>
<dbReference type="Proteomes" id="UP000035159">
    <property type="component" value="Chromosome"/>
</dbReference>
<dbReference type="EMBL" id="CP011232">
    <property type="protein sequence ID" value="AKI98017.1"/>
    <property type="molecule type" value="Genomic_DNA"/>
</dbReference>
<dbReference type="RefSeq" id="WP_047755152.1">
    <property type="nucleotide sequence ID" value="NZ_CAJUHA010000001.1"/>
</dbReference>
<dbReference type="InterPro" id="IPR011604">
    <property type="entry name" value="PDDEXK-like_dom_sf"/>
</dbReference>
<dbReference type="AlphaFoldDB" id="A0A0G2Z8Y2"/>
<evidence type="ECO:0000313" key="3">
    <source>
        <dbReference type="Proteomes" id="UP000035159"/>
    </source>
</evidence>
<dbReference type="KEGG" id="kpf:IX53_09475"/>
<name>A0A0G2Z8Y2_9BACT</name>
<evidence type="ECO:0000259" key="1">
    <source>
        <dbReference type="Pfam" id="PF12705"/>
    </source>
</evidence>
<accession>A0A0G2Z8Y2</accession>